<dbReference type="Pfam" id="PF00078">
    <property type="entry name" value="RVT_1"/>
    <property type="match status" value="1"/>
</dbReference>
<feature type="domain" description="Reverse transcriptase" evidence="1">
    <location>
        <begin position="29"/>
        <end position="156"/>
    </location>
</feature>
<sequence length="166" mass="18506">MLYVGICLAFAGSIFWKDAVVSTKMEPTKIWEALEDQGVEKSYVDVLRECYTDCSTVFSPFYRDVVVAVEKGVRQGDPISPNLFTACLESVIRRCNWSGLGINIDGVRLNQLRFADDTVLITESPEHASEMLNFLDEEGSPCGRVINTSRTKAMRNPFSTSVPVLL</sequence>
<dbReference type="InterPro" id="IPR000477">
    <property type="entry name" value="RT_dom"/>
</dbReference>
<keyword evidence="3" id="KW-1185">Reference proteome</keyword>
<reference evidence="2 3" key="1">
    <citation type="submission" date="2015-09" db="EMBL/GenBank/DDBJ databases">
        <title>Draft genome of the parasitic nematode Teladorsagia circumcincta isolate WARC Sus (inbred).</title>
        <authorList>
            <person name="Mitreva M."/>
        </authorList>
    </citation>
    <scope>NUCLEOTIDE SEQUENCE [LARGE SCALE GENOMIC DNA]</scope>
    <source>
        <strain evidence="2 3">S</strain>
    </source>
</reference>
<accession>A0A2G9V4D6</accession>
<dbReference type="InterPro" id="IPR043502">
    <property type="entry name" value="DNA/RNA_pol_sf"/>
</dbReference>
<dbReference type="SUPFAM" id="SSF56672">
    <property type="entry name" value="DNA/RNA polymerases"/>
    <property type="match status" value="1"/>
</dbReference>
<evidence type="ECO:0000313" key="2">
    <source>
        <dbReference type="EMBL" id="PIO77337.1"/>
    </source>
</evidence>
<evidence type="ECO:0000259" key="1">
    <source>
        <dbReference type="Pfam" id="PF00078"/>
    </source>
</evidence>
<dbReference type="AlphaFoldDB" id="A0A2G9V4D6"/>
<evidence type="ECO:0000313" key="3">
    <source>
        <dbReference type="Proteomes" id="UP000230423"/>
    </source>
</evidence>
<dbReference type="Proteomes" id="UP000230423">
    <property type="component" value="Unassembled WGS sequence"/>
</dbReference>
<dbReference type="PANTHER" id="PTHR47027">
    <property type="entry name" value="REVERSE TRANSCRIPTASE DOMAIN-CONTAINING PROTEIN"/>
    <property type="match status" value="1"/>
</dbReference>
<proteinExistence type="predicted"/>
<dbReference type="EMBL" id="KZ345002">
    <property type="protein sequence ID" value="PIO77337.1"/>
    <property type="molecule type" value="Genomic_DNA"/>
</dbReference>
<gene>
    <name evidence="2" type="ORF">TELCIR_00574</name>
</gene>
<protein>
    <recommendedName>
        <fullName evidence="1">Reverse transcriptase domain-containing protein</fullName>
    </recommendedName>
</protein>
<name>A0A2G9V4D6_TELCI</name>
<dbReference type="PANTHER" id="PTHR47027:SF20">
    <property type="entry name" value="REVERSE TRANSCRIPTASE-LIKE PROTEIN WITH RNA-DIRECTED DNA POLYMERASE DOMAIN"/>
    <property type="match status" value="1"/>
</dbReference>
<dbReference type="OrthoDB" id="5860136at2759"/>
<organism evidence="2 3">
    <name type="scientific">Teladorsagia circumcincta</name>
    <name type="common">Brown stomach worm</name>
    <name type="synonym">Ostertagia circumcincta</name>
    <dbReference type="NCBI Taxonomy" id="45464"/>
    <lineage>
        <taxon>Eukaryota</taxon>
        <taxon>Metazoa</taxon>
        <taxon>Ecdysozoa</taxon>
        <taxon>Nematoda</taxon>
        <taxon>Chromadorea</taxon>
        <taxon>Rhabditida</taxon>
        <taxon>Rhabditina</taxon>
        <taxon>Rhabditomorpha</taxon>
        <taxon>Strongyloidea</taxon>
        <taxon>Trichostrongylidae</taxon>
        <taxon>Teladorsagia</taxon>
    </lineage>
</organism>